<feature type="region of interest" description="Disordered" evidence="2">
    <location>
        <begin position="308"/>
        <end position="449"/>
    </location>
</feature>
<accession>A0AAN8MXB0</accession>
<proteinExistence type="predicted"/>
<feature type="compositionally biased region" description="Basic and acidic residues" evidence="2">
    <location>
        <begin position="430"/>
        <end position="441"/>
    </location>
</feature>
<evidence type="ECO:0000256" key="1">
    <source>
        <dbReference type="PROSITE-ProRule" id="PRU00182"/>
    </source>
</evidence>
<organism evidence="3 4">
    <name type="scientific">Arthrobotrys conoides</name>
    <dbReference type="NCBI Taxonomy" id="74498"/>
    <lineage>
        <taxon>Eukaryota</taxon>
        <taxon>Fungi</taxon>
        <taxon>Dikarya</taxon>
        <taxon>Ascomycota</taxon>
        <taxon>Pezizomycotina</taxon>
        <taxon>Orbiliomycetes</taxon>
        <taxon>Orbiliales</taxon>
        <taxon>Orbiliaceae</taxon>
        <taxon>Arthrobotrys</taxon>
    </lineage>
</organism>
<dbReference type="PROSITE" id="PS50889">
    <property type="entry name" value="S4"/>
    <property type="match status" value="1"/>
</dbReference>
<evidence type="ECO:0000256" key="2">
    <source>
        <dbReference type="SAM" id="MobiDB-lite"/>
    </source>
</evidence>
<evidence type="ECO:0000313" key="4">
    <source>
        <dbReference type="Proteomes" id="UP001307849"/>
    </source>
</evidence>
<reference evidence="3 4" key="1">
    <citation type="submission" date="2019-10" db="EMBL/GenBank/DDBJ databases">
        <authorList>
            <person name="Palmer J.M."/>
        </authorList>
    </citation>
    <scope>NUCLEOTIDE SEQUENCE [LARGE SCALE GENOMIC DNA]</scope>
    <source>
        <strain evidence="3 4">TWF506</strain>
    </source>
</reference>
<dbReference type="GO" id="GO:0003723">
    <property type="term" value="F:RNA binding"/>
    <property type="evidence" value="ECO:0007669"/>
    <property type="project" value="UniProtKB-KW"/>
</dbReference>
<protein>
    <submittedName>
        <fullName evidence="3">Uncharacterized protein</fullName>
    </submittedName>
</protein>
<name>A0AAN8MXB0_9PEZI</name>
<gene>
    <name evidence="3" type="ORF">TWF506_004008</name>
</gene>
<sequence>MEHFGALKAKYNINFAPGKVGILMPAFSHEICWFAGVLSIQSAIDLVLAQNWFIDANRLSFRVNGNPASIASVIRPGDIIEIDGTLAHPYHRRKLDRVIEKRRRELEPSSSDDEGPIFSSDEEGMRGPTPPNSDGADGPWRAPTYTPAQYRKIKREEAKKNGPPTSPTSLEIYLTPTKDELLKPRTDRPPLNFADRVGPKVSELTKSEKRQVLKRAPKFPHRKVTLRFHLVDFGEKPIELWATNYEPLHIHFNILRRRLLRNKTIDDGDELNFVWPHLRWIPCGNTRVHSIRTDPKINTYACFVSKRGTEIGNPGKDDDNGQGSEAKEPEEKSSSESEEPDTPAPKYQQVIELREWDPPNPNQDGENSKAIERSSSLWDTGRDTTPAKSTDLGYDVQSQSDLIAFSRPGSPCHRTEADSVSELSTVSHESTAHNDKDDRKGSKFVFPTW</sequence>
<feature type="region of interest" description="Disordered" evidence="2">
    <location>
        <begin position="103"/>
        <end position="171"/>
    </location>
</feature>
<feature type="compositionally biased region" description="Basic and acidic residues" evidence="2">
    <location>
        <begin position="315"/>
        <end position="335"/>
    </location>
</feature>
<dbReference type="Proteomes" id="UP001307849">
    <property type="component" value="Unassembled WGS sequence"/>
</dbReference>
<evidence type="ECO:0000313" key="3">
    <source>
        <dbReference type="EMBL" id="KAK6499381.1"/>
    </source>
</evidence>
<keyword evidence="1" id="KW-0694">RNA-binding</keyword>
<dbReference type="EMBL" id="JAVHJM010000013">
    <property type="protein sequence ID" value="KAK6499381.1"/>
    <property type="molecule type" value="Genomic_DNA"/>
</dbReference>
<dbReference type="AlphaFoldDB" id="A0AAN8MXB0"/>
<keyword evidence="4" id="KW-1185">Reference proteome</keyword>
<comment type="caution">
    <text evidence="3">The sequence shown here is derived from an EMBL/GenBank/DDBJ whole genome shotgun (WGS) entry which is preliminary data.</text>
</comment>